<evidence type="ECO:0000256" key="2">
    <source>
        <dbReference type="ARBA" id="ARBA00023002"/>
    </source>
</evidence>
<dbReference type="PANTHER" id="PTHR44196">
    <property type="entry name" value="DEHYDROGENASE/REDUCTASE SDR FAMILY MEMBER 7B"/>
    <property type="match status" value="1"/>
</dbReference>
<keyword evidence="2" id="KW-0560">Oxidoreductase</keyword>
<reference evidence="5" key="1">
    <citation type="journal article" date="2021" name="Environ. Microbiol.">
        <title>Genomic characterization of three novel Desulfobacterota classes expand the metabolic and phylogenetic diversity of the phylum.</title>
        <authorList>
            <person name="Murphy C.L."/>
            <person name="Biggerstaff J."/>
            <person name="Eichhorn A."/>
            <person name="Ewing E."/>
            <person name="Shahan R."/>
            <person name="Soriano D."/>
            <person name="Stewart S."/>
            <person name="VanMol K."/>
            <person name="Walker R."/>
            <person name="Walters P."/>
            <person name="Elshahed M.S."/>
            <person name="Youssef N.H."/>
        </authorList>
    </citation>
    <scope>NUCLEOTIDE SEQUENCE</scope>
    <source>
        <strain evidence="5">Zod_Metabat.24</strain>
    </source>
</reference>
<dbReference type="InterPro" id="IPR020904">
    <property type="entry name" value="Sc_DH/Rdtase_CS"/>
</dbReference>
<protein>
    <submittedName>
        <fullName evidence="5">SDR family oxidoreductase</fullName>
    </submittedName>
</protein>
<evidence type="ECO:0000259" key="4">
    <source>
        <dbReference type="SMART" id="SM00822"/>
    </source>
</evidence>
<organism evidence="5 6">
    <name type="scientific">Candidatus Zymogenus saltonus</name>
    <dbReference type="NCBI Taxonomy" id="2844893"/>
    <lineage>
        <taxon>Bacteria</taxon>
        <taxon>Deltaproteobacteria</taxon>
        <taxon>Candidatus Zymogenia</taxon>
        <taxon>Candidatus Zymogeniales</taxon>
        <taxon>Candidatus Zymogenaceae</taxon>
        <taxon>Candidatus Zymogenus</taxon>
    </lineage>
</organism>
<proteinExistence type="inferred from homology"/>
<comment type="similarity">
    <text evidence="1 3">Belongs to the short-chain dehydrogenases/reductases (SDR) family.</text>
</comment>
<evidence type="ECO:0000256" key="1">
    <source>
        <dbReference type="ARBA" id="ARBA00006484"/>
    </source>
</evidence>
<evidence type="ECO:0000313" key="5">
    <source>
        <dbReference type="EMBL" id="MBN1572757.1"/>
    </source>
</evidence>
<dbReference type="Pfam" id="PF00106">
    <property type="entry name" value="adh_short"/>
    <property type="match status" value="1"/>
</dbReference>
<dbReference type="GO" id="GO:0016491">
    <property type="term" value="F:oxidoreductase activity"/>
    <property type="evidence" value="ECO:0007669"/>
    <property type="project" value="UniProtKB-KW"/>
</dbReference>
<dbReference type="GO" id="GO:0016020">
    <property type="term" value="C:membrane"/>
    <property type="evidence" value="ECO:0007669"/>
    <property type="project" value="TreeGrafter"/>
</dbReference>
<evidence type="ECO:0000313" key="6">
    <source>
        <dbReference type="Proteomes" id="UP000809273"/>
    </source>
</evidence>
<dbReference type="InterPro" id="IPR057326">
    <property type="entry name" value="KR_dom"/>
</dbReference>
<dbReference type="NCBIfam" id="NF004825">
    <property type="entry name" value="PRK06181.1"/>
    <property type="match status" value="1"/>
</dbReference>
<dbReference type="PRINTS" id="PR00080">
    <property type="entry name" value="SDRFAMILY"/>
</dbReference>
<comment type="caution">
    <text evidence="5">The sequence shown here is derived from an EMBL/GenBank/DDBJ whole genome shotgun (WGS) entry which is preliminary data.</text>
</comment>
<dbReference type="EMBL" id="JAFGIX010000028">
    <property type="protein sequence ID" value="MBN1572757.1"/>
    <property type="molecule type" value="Genomic_DNA"/>
</dbReference>
<dbReference type="PRINTS" id="PR00081">
    <property type="entry name" value="GDHRDH"/>
</dbReference>
<dbReference type="FunFam" id="3.40.50.720:FF:000084">
    <property type="entry name" value="Short-chain dehydrogenase reductase"/>
    <property type="match status" value="1"/>
</dbReference>
<reference evidence="5" key="2">
    <citation type="submission" date="2021-01" db="EMBL/GenBank/DDBJ databases">
        <authorList>
            <person name="Hahn C.R."/>
            <person name="Youssef N.H."/>
            <person name="Elshahed M."/>
        </authorList>
    </citation>
    <scope>NUCLEOTIDE SEQUENCE</scope>
    <source>
        <strain evidence="5">Zod_Metabat.24</strain>
    </source>
</reference>
<dbReference type="Proteomes" id="UP000809273">
    <property type="component" value="Unassembled WGS sequence"/>
</dbReference>
<dbReference type="SUPFAM" id="SSF51735">
    <property type="entry name" value="NAD(P)-binding Rossmann-fold domains"/>
    <property type="match status" value="1"/>
</dbReference>
<feature type="domain" description="Ketoreductase" evidence="4">
    <location>
        <begin position="9"/>
        <end position="182"/>
    </location>
</feature>
<evidence type="ECO:0000256" key="3">
    <source>
        <dbReference type="RuleBase" id="RU000363"/>
    </source>
</evidence>
<gene>
    <name evidence="5" type="ORF">JW984_06105</name>
</gene>
<name>A0A9D8KEU1_9DELT</name>
<dbReference type="PROSITE" id="PS00061">
    <property type="entry name" value="ADH_SHORT"/>
    <property type="match status" value="1"/>
</dbReference>
<dbReference type="InterPro" id="IPR002347">
    <property type="entry name" value="SDR_fam"/>
</dbReference>
<dbReference type="PANTHER" id="PTHR44196:SF1">
    <property type="entry name" value="DEHYDROGENASE_REDUCTASE SDR FAMILY MEMBER 7B"/>
    <property type="match status" value="1"/>
</dbReference>
<accession>A0A9D8KEU1</accession>
<dbReference type="AlphaFoldDB" id="A0A9D8KEU1"/>
<dbReference type="Gene3D" id="3.40.50.720">
    <property type="entry name" value="NAD(P)-binding Rossmann-like Domain"/>
    <property type="match status" value="1"/>
</dbReference>
<dbReference type="SMART" id="SM00822">
    <property type="entry name" value="PKS_KR"/>
    <property type="match status" value="1"/>
</dbReference>
<sequence length="270" mass="29351">MAIRVFEGKVVVVTGGASGIGLAIAREFGENGAKTVLLDLDKKTLDGKVEELKRNKIDAMGVVCDVTDEAGCRAAVRKVIENFGGIDLLVNNAGITQRSGFLNTEVSVYRRVMDINFFGSVICTKAAIESIVERKGMIIAVTSIAGLAPLLGRTGYAASKHAMHGFFTSLRTELKRYGVDVMIVCPGFTKTNLQTRALDGDGTVTKHPQSTTGRQYEPEEIAKAVYRGAVKRKRLLVLSLVGKFTHLLNKVAPGLYERIMVRKMSSELDR</sequence>
<dbReference type="InterPro" id="IPR036291">
    <property type="entry name" value="NAD(P)-bd_dom_sf"/>
</dbReference>